<dbReference type="GO" id="GO:0051959">
    <property type="term" value="F:dynein light intermediate chain binding"/>
    <property type="evidence" value="ECO:0007669"/>
    <property type="project" value="InterPro"/>
</dbReference>
<dbReference type="PANTHER" id="PTHR46532">
    <property type="entry name" value="MALE FERTILITY FACTOR KL5"/>
    <property type="match status" value="1"/>
</dbReference>
<dbReference type="InterPro" id="IPR026983">
    <property type="entry name" value="DHC"/>
</dbReference>
<evidence type="ECO:0000313" key="3">
    <source>
        <dbReference type="EMBL" id="OWR42616.1"/>
    </source>
</evidence>
<feature type="compositionally biased region" description="Basic and acidic residues" evidence="1">
    <location>
        <begin position="231"/>
        <end position="244"/>
    </location>
</feature>
<dbReference type="KEGG" id="dpl:KGM_211961B"/>
<dbReference type="STRING" id="278856.A0A212EMB6"/>
<evidence type="ECO:0000313" key="4">
    <source>
        <dbReference type="Proteomes" id="UP000007151"/>
    </source>
</evidence>
<proteinExistence type="predicted"/>
<dbReference type="GO" id="GO:0045505">
    <property type="term" value="F:dynein intermediate chain binding"/>
    <property type="evidence" value="ECO:0007669"/>
    <property type="project" value="InterPro"/>
</dbReference>
<feature type="region of interest" description="Disordered" evidence="1">
    <location>
        <begin position="231"/>
        <end position="250"/>
    </location>
</feature>
<protein>
    <submittedName>
        <fullName evidence="3">Dynein beta chain ciliary</fullName>
    </submittedName>
</protein>
<feature type="non-terminal residue" evidence="3">
    <location>
        <position position="1"/>
    </location>
</feature>
<dbReference type="EMBL" id="AGBW02013857">
    <property type="protein sequence ID" value="OWR42616.1"/>
    <property type="molecule type" value="Genomic_DNA"/>
</dbReference>
<dbReference type="AlphaFoldDB" id="A0A212EMB6"/>
<dbReference type="GO" id="GO:0005858">
    <property type="term" value="C:axonemal dynein complex"/>
    <property type="evidence" value="ECO:0007669"/>
    <property type="project" value="TreeGrafter"/>
</dbReference>
<dbReference type="Pfam" id="PF08393">
    <property type="entry name" value="DHC_N2"/>
    <property type="match status" value="1"/>
</dbReference>
<comment type="caution">
    <text evidence="3">The sequence shown here is derived from an EMBL/GenBank/DDBJ whole genome shotgun (WGS) entry which is preliminary data.</text>
</comment>
<dbReference type="InParanoid" id="A0A212EMB6"/>
<dbReference type="Proteomes" id="UP000007151">
    <property type="component" value="Unassembled WGS sequence"/>
</dbReference>
<organism evidence="3 4">
    <name type="scientific">Danaus plexippus plexippus</name>
    <dbReference type="NCBI Taxonomy" id="278856"/>
    <lineage>
        <taxon>Eukaryota</taxon>
        <taxon>Metazoa</taxon>
        <taxon>Ecdysozoa</taxon>
        <taxon>Arthropoda</taxon>
        <taxon>Hexapoda</taxon>
        <taxon>Insecta</taxon>
        <taxon>Pterygota</taxon>
        <taxon>Neoptera</taxon>
        <taxon>Endopterygota</taxon>
        <taxon>Lepidoptera</taxon>
        <taxon>Glossata</taxon>
        <taxon>Ditrysia</taxon>
        <taxon>Papilionoidea</taxon>
        <taxon>Nymphalidae</taxon>
        <taxon>Danainae</taxon>
        <taxon>Danaini</taxon>
        <taxon>Danaina</taxon>
        <taxon>Danaus</taxon>
        <taxon>Danaus</taxon>
    </lineage>
</organism>
<accession>A0A212EMB6</accession>
<evidence type="ECO:0000259" key="2">
    <source>
        <dbReference type="Pfam" id="PF08393"/>
    </source>
</evidence>
<dbReference type="InterPro" id="IPR013602">
    <property type="entry name" value="Dynein_heavy_linker"/>
</dbReference>
<feature type="domain" description="Dynein heavy chain linker" evidence="2">
    <location>
        <begin position="26"/>
        <end position="208"/>
    </location>
</feature>
<dbReference type="PANTHER" id="PTHR46532:SF15">
    <property type="entry name" value="CYTOPLASMIC DYNEIN 2 HEAVY CHAIN 1"/>
    <property type="match status" value="1"/>
</dbReference>
<evidence type="ECO:0000256" key="1">
    <source>
        <dbReference type="SAM" id="MobiDB-lite"/>
    </source>
</evidence>
<gene>
    <name evidence="3" type="ORF">KGM_211961B</name>
</gene>
<name>A0A212EMB6_DANPL</name>
<reference evidence="3 4" key="1">
    <citation type="journal article" date="2011" name="Cell">
        <title>The monarch butterfly genome yields insights into long-distance migration.</title>
        <authorList>
            <person name="Zhan S."/>
            <person name="Merlin C."/>
            <person name="Boore J.L."/>
            <person name="Reppert S.M."/>
        </authorList>
    </citation>
    <scope>NUCLEOTIDE SEQUENCE [LARGE SCALE GENOMIC DNA]</scope>
    <source>
        <strain evidence="3">F-2</strain>
    </source>
</reference>
<keyword evidence="4" id="KW-1185">Reference proteome</keyword>
<sequence length="299" mass="34589">SECEKFNIDPEMSEAWREAELIKTGLTNLWTPFEQYNEEYESLAGQKWIVVQRKLHQLDDFVSKWEGVLEPFTSVTLVIKRELDKYSELTIALKYLRGSDFTEKHWREVFGLLGMEYVGQLLEWDPRLLAAGQDIKKQMKTLQKINSSASSEAAIRSALVELELWYEGARLTIEYYTDRAKKDTPLVRDYKELIEKVEEQQWVVAGLGGRGQAAGWEGTLADARGLLEAARRAQRRPDSEKDGSGRAGGEVGSLLRDTFRYLTRSKLRDDFQRPVLQKASLIIKQDNRVRLCVRMRHER</sequence>
<dbReference type="GO" id="GO:0007018">
    <property type="term" value="P:microtubule-based movement"/>
    <property type="evidence" value="ECO:0007669"/>
    <property type="project" value="InterPro"/>
</dbReference>